<dbReference type="InterPro" id="IPR002575">
    <property type="entry name" value="Aminoglycoside_PTrfase"/>
</dbReference>
<dbReference type="PANTHER" id="PTHR21310">
    <property type="entry name" value="AMINOGLYCOSIDE PHOSPHOTRANSFERASE-RELATED-RELATED"/>
    <property type="match status" value="1"/>
</dbReference>
<name>A0A8H6R5H5_9EURO</name>
<feature type="domain" description="Aminoglycoside phosphotransferase" evidence="1">
    <location>
        <begin position="92"/>
        <end position="268"/>
    </location>
</feature>
<gene>
    <name evidence="2" type="ORF">CNMCM7691_006167</name>
</gene>
<comment type="caution">
    <text evidence="2">The sequence shown here is derived from an EMBL/GenBank/DDBJ whole genome shotgun (WGS) entry which is preliminary data.</text>
</comment>
<dbReference type="AlphaFoldDB" id="A0A8H6R5H5"/>
<organism evidence="2 3">
    <name type="scientific">Aspergillus felis</name>
    <dbReference type="NCBI Taxonomy" id="1287682"/>
    <lineage>
        <taxon>Eukaryota</taxon>
        <taxon>Fungi</taxon>
        <taxon>Dikarya</taxon>
        <taxon>Ascomycota</taxon>
        <taxon>Pezizomycotina</taxon>
        <taxon>Eurotiomycetes</taxon>
        <taxon>Eurotiomycetidae</taxon>
        <taxon>Eurotiales</taxon>
        <taxon>Aspergillaceae</taxon>
        <taxon>Aspergillus</taxon>
        <taxon>Aspergillus subgen. Fumigati</taxon>
    </lineage>
</organism>
<dbReference type="Gene3D" id="3.90.1200.10">
    <property type="match status" value="1"/>
</dbReference>
<evidence type="ECO:0000259" key="1">
    <source>
        <dbReference type="Pfam" id="PF01636"/>
    </source>
</evidence>
<reference evidence="2" key="1">
    <citation type="submission" date="2020-06" db="EMBL/GenBank/DDBJ databases">
        <title>Draft genome sequences of strains closely related to Aspergillus parafelis and Aspergillus hiratsukae.</title>
        <authorList>
            <person name="Dos Santos R.A.C."/>
            <person name="Rivero-Menendez O."/>
            <person name="Steenwyk J.L."/>
            <person name="Mead M.E."/>
            <person name="Goldman G.H."/>
            <person name="Alastruey-Izquierdo A."/>
            <person name="Rokas A."/>
        </authorList>
    </citation>
    <scope>NUCLEOTIDE SEQUENCE</scope>
    <source>
        <strain evidence="2">CNM-CM7691</strain>
    </source>
</reference>
<protein>
    <recommendedName>
        <fullName evidence="1">Aminoglycoside phosphotransferase domain-containing protein</fullName>
    </recommendedName>
</protein>
<accession>A0A8H6R5H5</accession>
<dbReference type="EMBL" id="JACBAG010001559">
    <property type="protein sequence ID" value="KAF7184744.1"/>
    <property type="molecule type" value="Genomic_DNA"/>
</dbReference>
<dbReference type="PANTHER" id="PTHR21310:SF15">
    <property type="entry name" value="AMINOGLYCOSIDE PHOSPHOTRANSFERASE DOMAIN-CONTAINING PROTEIN"/>
    <property type="match status" value="1"/>
</dbReference>
<dbReference type="Proteomes" id="UP000641853">
    <property type="component" value="Unassembled WGS sequence"/>
</dbReference>
<evidence type="ECO:0000313" key="2">
    <source>
        <dbReference type="EMBL" id="KAF7184744.1"/>
    </source>
</evidence>
<evidence type="ECO:0000313" key="3">
    <source>
        <dbReference type="Proteomes" id="UP000641853"/>
    </source>
</evidence>
<sequence length="315" mass="35311">MFQGGEAKISQVSCNHSPPVPPEIVDWLSHVLSSTDDVRYAPSMRHRTPPIVTLDEIRNAKDLCPRSMGGCKILEINPSTLLKVGPMVRMGEAEALCLVRKRTSVPVPEVFNAYAIGDVGFLVMEKIPGIPLVRCWKGLTGDAKRSIVRQLQGFIQEWRQIEGPLFGSVDGGPCEDVFFKHSWDAKFRQYGPFSTRKEFNQGVVEALRNARPYGKLTKRDEPLAERILASGSQDDRKVLTHGDLHQSNIMVKDNVITGVVDWGAAGYSISAREYFGLRWQALDLDWRGLISTILDVDEYDFWAEVNQSMVDYTGI</sequence>
<dbReference type="InterPro" id="IPR011009">
    <property type="entry name" value="Kinase-like_dom_sf"/>
</dbReference>
<keyword evidence="3" id="KW-1185">Reference proteome</keyword>
<proteinExistence type="predicted"/>
<dbReference type="InterPro" id="IPR051678">
    <property type="entry name" value="AGP_Transferase"/>
</dbReference>
<dbReference type="SUPFAM" id="SSF56112">
    <property type="entry name" value="Protein kinase-like (PK-like)"/>
    <property type="match status" value="1"/>
</dbReference>
<dbReference type="Pfam" id="PF01636">
    <property type="entry name" value="APH"/>
    <property type="match status" value="1"/>
</dbReference>